<evidence type="ECO:0000313" key="4">
    <source>
        <dbReference type="EMBL" id="KAK7821546.1"/>
    </source>
</evidence>
<dbReference type="AlphaFoldDB" id="A0AAW0J597"/>
<proteinExistence type="predicted"/>
<evidence type="ECO:0000256" key="2">
    <source>
        <dbReference type="ARBA" id="ARBA00012396"/>
    </source>
</evidence>
<evidence type="ECO:0000256" key="1">
    <source>
        <dbReference type="ARBA" id="ARBA00001805"/>
    </source>
</evidence>
<sequence>MKEQITRARLYFNLAEVRASQLDKASRWPVWTSLLLYRKILDAIEDNDYDNLTKLTSLCWEDYETSHVASSLHQISIGT</sequence>
<evidence type="ECO:0000256" key="3">
    <source>
        <dbReference type="ARBA" id="ARBA00022746"/>
    </source>
</evidence>
<accession>A0AAW0J597</accession>
<keyword evidence="3" id="KW-0125">Carotenoid biosynthesis</keyword>
<dbReference type="InterPro" id="IPR008949">
    <property type="entry name" value="Isoprenoid_synthase_dom_sf"/>
</dbReference>
<dbReference type="GO" id="GO:0046905">
    <property type="term" value="F:15-cis-phytoene synthase activity"/>
    <property type="evidence" value="ECO:0007669"/>
    <property type="project" value="UniProtKB-EC"/>
</dbReference>
<dbReference type="InterPro" id="IPR002060">
    <property type="entry name" value="Squ/phyt_synthse"/>
</dbReference>
<organism evidence="4 5">
    <name type="scientific">Quercus suber</name>
    <name type="common">Cork oak</name>
    <dbReference type="NCBI Taxonomy" id="58331"/>
    <lineage>
        <taxon>Eukaryota</taxon>
        <taxon>Viridiplantae</taxon>
        <taxon>Streptophyta</taxon>
        <taxon>Embryophyta</taxon>
        <taxon>Tracheophyta</taxon>
        <taxon>Spermatophyta</taxon>
        <taxon>Magnoliopsida</taxon>
        <taxon>eudicotyledons</taxon>
        <taxon>Gunneridae</taxon>
        <taxon>Pentapetalae</taxon>
        <taxon>rosids</taxon>
        <taxon>fabids</taxon>
        <taxon>Fagales</taxon>
        <taxon>Fagaceae</taxon>
        <taxon>Quercus</taxon>
    </lineage>
</organism>
<dbReference type="Proteomes" id="UP000237347">
    <property type="component" value="Unassembled WGS sequence"/>
</dbReference>
<gene>
    <name evidence="4" type="primary">PSY_2</name>
    <name evidence="4" type="ORF">CFP56_037579</name>
</gene>
<dbReference type="SUPFAM" id="SSF48576">
    <property type="entry name" value="Terpenoid synthases"/>
    <property type="match status" value="1"/>
</dbReference>
<keyword evidence="5" id="KW-1185">Reference proteome</keyword>
<dbReference type="EMBL" id="PKMF04000698">
    <property type="protein sequence ID" value="KAK7821546.1"/>
    <property type="molecule type" value="Genomic_DNA"/>
</dbReference>
<dbReference type="Pfam" id="PF00494">
    <property type="entry name" value="SQS_PSY"/>
    <property type="match status" value="1"/>
</dbReference>
<reference evidence="4 5" key="1">
    <citation type="journal article" date="2018" name="Sci. Data">
        <title>The draft genome sequence of cork oak.</title>
        <authorList>
            <person name="Ramos A.M."/>
            <person name="Usie A."/>
            <person name="Barbosa P."/>
            <person name="Barros P.M."/>
            <person name="Capote T."/>
            <person name="Chaves I."/>
            <person name="Simoes F."/>
            <person name="Abreu I."/>
            <person name="Carrasquinho I."/>
            <person name="Faro C."/>
            <person name="Guimaraes J.B."/>
            <person name="Mendonca D."/>
            <person name="Nobrega F."/>
            <person name="Rodrigues L."/>
            <person name="Saibo N.J.M."/>
            <person name="Varela M.C."/>
            <person name="Egas C."/>
            <person name="Matos J."/>
            <person name="Miguel C.M."/>
            <person name="Oliveira M.M."/>
            <person name="Ricardo C.P."/>
            <person name="Goncalves S."/>
        </authorList>
    </citation>
    <scope>NUCLEOTIDE SEQUENCE [LARGE SCALE GENOMIC DNA]</scope>
    <source>
        <strain evidence="5">cv. HL8</strain>
    </source>
</reference>
<dbReference type="GO" id="GO:0016117">
    <property type="term" value="P:carotenoid biosynthetic process"/>
    <property type="evidence" value="ECO:0007669"/>
    <property type="project" value="UniProtKB-KW"/>
</dbReference>
<dbReference type="Gramene" id="rna-CFP56_41161">
    <property type="protein sequence ID" value="cds-POE68991.1"/>
    <property type="gene ID" value="gene-CFP56_41161"/>
</dbReference>
<dbReference type="PANTHER" id="PTHR31480">
    <property type="entry name" value="BIFUNCTIONAL LYCOPENE CYCLASE/PHYTOENE SYNTHASE"/>
    <property type="match status" value="1"/>
</dbReference>
<name>A0AAW0J597_QUESU</name>
<comment type="catalytic activity">
    <reaction evidence="1">
        <text>2 (2E,6E,10E)-geranylgeranyl diphosphate = 15-cis-phytoene + 2 diphosphate</text>
        <dbReference type="Rhea" id="RHEA:34475"/>
        <dbReference type="ChEBI" id="CHEBI:27787"/>
        <dbReference type="ChEBI" id="CHEBI:33019"/>
        <dbReference type="ChEBI" id="CHEBI:58756"/>
        <dbReference type="EC" id="2.5.1.32"/>
    </reaction>
</comment>
<dbReference type="EC" id="2.5.1.32" evidence="2"/>
<evidence type="ECO:0000313" key="5">
    <source>
        <dbReference type="Proteomes" id="UP000237347"/>
    </source>
</evidence>
<dbReference type="Gene3D" id="1.10.600.10">
    <property type="entry name" value="Farnesyl Diphosphate Synthase"/>
    <property type="match status" value="1"/>
</dbReference>
<protein>
    <recommendedName>
        <fullName evidence="2">15-cis-phytoene synthase</fullName>
        <ecNumber evidence="2">2.5.1.32</ecNumber>
    </recommendedName>
</protein>
<comment type="caution">
    <text evidence="4">The sequence shown here is derived from an EMBL/GenBank/DDBJ whole genome shotgun (WGS) entry which is preliminary data.</text>
</comment>